<accession>X6PCC1</accession>
<protein>
    <submittedName>
        <fullName evidence="1">Uncharacterized protein</fullName>
    </submittedName>
</protein>
<sequence>MLNYVKHSRINYNNIESLIEAKGKHKMVKNKNLKKFTSKIFKDKVQFSKKKGTIKSVVMQHMFDYAFLKNFQKQYEKIIIKSVLYLKNYVLFFIEKIDHFHKSFLCNMLYMMRSRQIFYKKIYIEYTFDLTVCKFVDHLILSLVFMRREYAKLDAQLVILIL</sequence>
<reference evidence="1 2" key="1">
    <citation type="journal article" date="2013" name="Curr. Biol.">
        <title>The Genome of the Foraminiferan Reticulomyxa filosa.</title>
        <authorList>
            <person name="Glockner G."/>
            <person name="Hulsmann N."/>
            <person name="Schleicher M."/>
            <person name="Noegel A.A."/>
            <person name="Eichinger L."/>
            <person name="Gallinger C."/>
            <person name="Pawlowski J."/>
            <person name="Sierra R."/>
            <person name="Euteneuer U."/>
            <person name="Pillet L."/>
            <person name="Moustafa A."/>
            <person name="Platzer M."/>
            <person name="Groth M."/>
            <person name="Szafranski K."/>
            <person name="Schliwa M."/>
        </authorList>
    </citation>
    <scope>NUCLEOTIDE SEQUENCE [LARGE SCALE GENOMIC DNA]</scope>
</reference>
<dbReference type="Proteomes" id="UP000023152">
    <property type="component" value="Unassembled WGS sequence"/>
</dbReference>
<evidence type="ECO:0000313" key="2">
    <source>
        <dbReference type="Proteomes" id="UP000023152"/>
    </source>
</evidence>
<dbReference type="AlphaFoldDB" id="X6PCC1"/>
<dbReference type="EMBL" id="ASPP01000938">
    <property type="protein sequence ID" value="ETO36170.1"/>
    <property type="molecule type" value="Genomic_DNA"/>
</dbReference>
<evidence type="ECO:0000313" key="1">
    <source>
        <dbReference type="EMBL" id="ETO36170.1"/>
    </source>
</evidence>
<proteinExistence type="predicted"/>
<keyword evidence="2" id="KW-1185">Reference proteome</keyword>
<comment type="caution">
    <text evidence="1">The sequence shown here is derived from an EMBL/GenBank/DDBJ whole genome shotgun (WGS) entry which is preliminary data.</text>
</comment>
<organism evidence="1 2">
    <name type="scientific">Reticulomyxa filosa</name>
    <dbReference type="NCBI Taxonomy" id="46433"/>
    <lineage>
        <taxon>Eukaryota</taxon>
        <taxon>Sar</taxon>
        <taxon>Rhizaria</taxon>
        <taxon>Retaria</taxon>
        <taxon>Foraminifera</taxon>
        <taxon>Monothalamids</taxon>
        <taxon>Reticulomyxidae</taxon>
        <taxon>Reticulomyxa</taxon>
    </lineage>
</organism>
<name>X6PCC1_RETFI</name>
<gene>
    <name evidence="1" type="ORF">RFI_00892</name>
</gene>